<gene>
    <name evidence="2" type="ORF">DMAD_08625</name>
</gene>
<proteinExistence type="predicted"/>
<feature type="compositionally biased region" description="Low complexity" evidence="1">
    <location>
        <begin position="321"/>
        <end position="353"/>
    </location>
</feature>
<feature type="region of interest" description="Disordered" evidence="1">
    <location>
        <begin position="222"/>
        <end position="256"/>
    </location>
</feature>
<protein>
    <submittedName>
        <fullName evidence="2">Nucleolar protein dao-5</fullName>
    </submittedName>
</protein>
<feature type="compositionally biased region" description="Acidic residues" evidence="1">
    <location>
        <begin position="227"/>
        <end position="241"/>
    </location>
</feature>
<evidence type="ECO:0000313" key="3">
    <source>
        <dbReference type="Proteomes" id="UP001500889"/>
    </source>
</evidence>
<sequence>MMLAAAGMPAYDAGKINSNPSNGTGGGTVGTPSAVGASRPSAASALMKTLSVRLHRGTEFIKDTVQKALVMSAPAPAPVALALAPAPASAPPPPPVESAVQPAKPLTLTSQTLKRKLAGAGGLMGCGPSRITSITASSSSGRFVLAHANRKPASQVPTEAFLKVYTVAPTELHRSAAARVRNPSTDSLLMDLCQFKPIRPMPITPIKINKFRGFELKRPKFVPAVNDSEDEDEEDDEDDPESIQKPKPSSVTLLPHKGSAFVPMPYIESPNTTAAITAIATRSRSRSHNTHTSATGATDEPKPKRRRRGPLLTARRRRTRTSAAAAAAAASGAPSPVNTSVSPSEVAPKPAAPVKRKATTKSGSAKRSRAAAAANLTPVAATSTSPEEAARAPTKRKSSTKREPAKRSRAAAAAAATPTPVSTSTSTGRAPRAPAKRKSAPAKGPAKRSCGGISPARPSPPMTRQRARQQISASSCHSGST</sequence>
<feature type="region of interest" description="Disordered" evidence="1">
    <location>
        <begin position="281"/>
        <end position="481"/>
    </location>
</feature>
<feature type="compositionally biased region" description="Basic residues" evidence="1">
    <location>
        <begin position="354"/>
        <end position="369"/>
    </location>
</feature>
<evidence type="ECO:0000313" key="2">
    <source>
        <dbReference type="EMBL" id="BFF90018.1"/>
    </source>
</evidence>
<dbReference type="Proteomes" id="UP001500889">
    <property type="component" value="Chromosome O"/>
</dbReference>
<keyword evidence="3" id="KW-1185">Reference proteome</keyword>
<feature type="compositionally biased region" description="Low complexity" evidence="1">
    <location>
        <begin position="370"/>
        <end position="381"/>
    </location>
</feature>
<dbReference type="AlphaFoldDB" id="A0AAU9ESY2"/>
<organism evidence="2 3">
    <name type="scientific">Drosophila madeirensis</name>
    <name type="common">Fruit fly</name>
    <dbReference type="NCBI Taxonomy" id="30013"/>
    <lineage>
        <taxon>Eukaryota</taxon>
        <taxon>Metazoa</taxon>
        <taxon>Ecdysozoa</taxon>
        <taxon>Arthropoda</taxon>
        <taxon>Hexapoda</taxon>
        <taxon>Insecta</taxon>
        <taxon>Pterygota</taxon>
        <taxon>Neoptera</taxon>
        <taxon>Endopterygota</taxon>
        <taxon>Diptera</taxon>
        <taxon>Brachycera</taxon>
        <taxon>Muscomorpha</taxon>
        <taxon>Ephydroidea</taxon>
        <taxon>Drosophilidae</taxon>
        <taxon>Drosophila</taxon>
        <taxon>Sophophora</taxon>
    </lineage>
</organism>
<reference evidence="2 3" key="1">
    <citation type="submission" date="2024-02" db="EMBL/GenBank/DDBJ databases">
        <title>A chromosome-level genome assembly of Drosophila madeirensis, a fruit fly species endemic to Madeira island.</title>
        <authorList>
            <person name="Tomihara K."/>
            <person name="Llopart A."/>
            <person name="Yamamoto D."/>
        </authorList>
    </citation>
    <scope>NUCLEOTIDE SEQUENCE [LARGE SCALE GENOMIC DNA]</scope>
    <source>
        <strain evidence="2 3">RF1</strain>
    </source>
</reference>
<feature type="compositionally biased region" description="Basic residues" evidence="1">
    <location>
        <begin position="303"/>
        <end position="320"/>
    </location>
</feature>
<name>A0AAU9ESY2_DROMD</name>
<accession>A0AAU9ESY2</accession>
<dbReference type="EMBL" id="AP029263">
    <property type="protein sequence ID" value="BFF90018.1"/>
    <property type="molecule type" value="Genomic_DNA"/>
</dbReference>
<feature type="compositionally biased region" description="Low complexity" evidence="1">
    <location>
        <begin position="410"/>
        <end position="433"/>
    </location>
</feature>
<feature type="compositionally biased region" description="Polar residues" evidence="1">
    <location>
        <begin position="468"/>
        <end position="481"/>
    </location>
</feature>
<evidence type="ECO:0000256" key="1">
    <source>
        <dbReference type="SAM" id="MobiDB-lite"/>
    </source>
</evidence>